<dbReference type="AlphaFoldDB" id="A0A1E5BH68"/>
<feature type="signal peptide" evidence="1">
    <location>
        <begin position="1"/>
        <end position="19"/>
    </location>
</feature>
<reference evidence="2 3" key="1">
    <citation type="journal article" date="2012" name="Science">
        <title>Ecological populations of bacteria act as socially cohesive units of antibiotic production and resistance.</title>
        <authorList>
            <person name="Cordero O.X."/>
            <person name="Wildschutte H."/>
            <person name="Kirkup B."/>
            <person name="Proehl S."/>
            <person name="Ngo L."/>
            <person name="Hussain F."/>
            <person name="Le Roux F."/>
            <person name="Mincer T."/>
            <person name="Polz M.F."/>
        </authorList>
    </citation>
    <scope>NUCLEOTIDE SEQUENCE [LARGE SCALE GENOMIC DNA]</scope>
    <source>
        <strain evidence="2 3">ZF-129</strain>
    </source>
</reference>
<evidence type="ECO:0008006" key="4">
    <source>
        <dbReference type="Google" id="ProtNLM"/>
    </source>
</evidence>
<keyword evidence="1" id="KW-0732">Signal</keyword>
<feature type="chain" id="PRO_5009171604" description="Lipoprotein" evidence="1">
    <location>
        <begin position="20"/>
        <end position="132"/>
    </location>
</feature>
<organism evidence="2 3">
    <name type="scientific">Vibrio genomosp. F10 str. ZF-129</name>
    <dbReference type="NCBI Taxonomy" id="1187848"/>
    <lineage>
        <taxon>Bacteria</taxon>
        <taxon>Pseudomonadati</taxon>
        <taxon>Pseudomonadota</taxon>
        <taxon>Gammaproteobacteria</taxon>
        <taxon>Vibrionales</taxon>
        <taxon>Vibrionaceae</taxon>
        <taxon>Vibrio</taxon>
    </lineage>
</organism>
<accession>A0A1E5BH68</accession>
<comment type="caution">
    <text evidence="2">The sequence shown here is derived from an EMBL/GenBank/DDBJ whole genome shotgun (WGS) entry which is preliminary data.</text>
</comment>
<evidence type="ECO:0000256" key="1">
    <source>
        <dbReference type="SAM" id="SignalP"/>
    </source>
</evidence>
<dbReference type="OrthoDB" id="5570136at2"/>
<evidence type="ECO:0000313" key="2">
    <source>
        <dbReference type="EMBL" id="OEE36063.1"/>
    </source>
</evidence>
<gene>
    <name evidence="2" type="ORF">A1QO_19170</name>
</gene>
<dbReference type="RefSeq" id="WP_013868605.1">
    <property type="nucleotide sequence ID" value="NZ_AJYQ02000062.1"/>
</dbReference>
<sequence length="132" mass="14502">MKYLNLLILSMLTAGCAVSKPYNDEKMYDLASQFKDLAQTVDGSIKFGDVMIDSGAQALEIVSTEQPDKVAPFVKYTIKAEMQGDNAVLLLCEEDVALIEDAGCNAVLDKVYWHELKSNSCVITLQSNQVCN</sequence>
<evidence type="ECO:0000313" key="3">
    <source>
        <dbReference type="Proteomes" id="UP000094741"/>
    </source>
</evidence>
<proteinExistence type="predicted"/>
<name>A0A1E5BH68_9VIBR</name>
<dbReference type="PROSITE" id="PS51257">
    <property type="entry name" value="PROKAR_LIPOPROTEIN"/>
    <property type="match status" value="1"/>
</dbReference>
<dbReference type="eggNOG" id="ENOG5032SET">
    <property type="taxonomic scope" value="Bacteria"/>
</dbReference>
<protein>
    <recommendedName>
        <fullName evidence="4">Lipoprotein</fullName>
    </recommendedName>
</protein>
<dbReference type="Proteomes" id="UP000094741">
    <property type="component" value="Unassembled WGS sequence"/>
</dbReference>
<dbReference type="EMBL" id="AJYQ02000062">
    <property type="protein sequence ID" value="OEE36063.1"/>
    <property type="molecule type" value="Genomic_DNA"/>
</dbReference>